<dbReference type="SUPFAM" id="SSF159888">
    <property type="entry name" value="YdhG-like"/>
    <property type="match status" value="1"/>
</dbReference>
<gene>
    <name evidence="1" type="ORF">ACH49Z_06935</name>
</gene>
<evidence type="ECO:0000313" key="1">
    <source>
        <dbReference type="EMBL" id="MFI2229571.1"/>
    </source>
</evidence>
<organism evidence="1 2">
    <name type="scientific">Nocardia testacea</name>
    <dbReference type="NCBI Taxonomy" id="248551"/>
    <lineage>
        <taxon>Bacteria</taxon>
        <taxon>Bacillati</taxon>
        <taxon>Actinomycetota</taxon>
        <taxon>Actinomycetes</taxon>
        <taxon>Mycobacteriales</taxon>
        <taxon>Nocardiaceae</taxon>
        <taxon>Nocardia</taxon>
    </lineage>
</organism>
<dbReference type="Gene3D" id="3.90.1150.200">
    <property type="match status" value="1"/>
</dbReference>
<dbReference type="RefSeq" id="WP_397060527.1">
    <property type="nucleotide sequence ID" value="NZ_JBIRYL010000001.1"/>
</dbReference>
<name>A0ABW7VSJ2_9NOCA</name>
<dbReference type="Proteomes" id="UP001611494">
    <property type="component" value="Unassembled WGS sequence"/>
</dbReference>
<accession>A0ABW7VSJ2</accession>
<protein>
    <submittedName>
        <fullName evidence="1">Iron chaperone</fullName>
    </submittedName>
</protein>
<keyword evidence="2" id="KW-1185">Reference proteome</keyword>
<reference evidence="1 2" key="1">
    <citation type="submission" date="2024-10" db="EMBL/GenBank/DDBJ databases">
        <title>The Natural Products Discovery Center: Release of the First 8490 Sequenced Strains for Exploring Actinobacteria Biosynthetic Diversity.</title>
        <authorList>
            <person name="Kalkreuter E."/>
            <person name="Kautsar S.A."/>
            <person name="Yang D."/>
            <person name="Bader C.D."/>
            <person name="Teijaro C.N."/>
            <person name="Fluegel L."/>
            <person name="Davis C.M."/>
            <person name="Simpson J.R."/>
            <person name="Lauterbach L."/>
            <person name="Steele A.D."/>
            <person name="Gui C."/>
            <person name="Meng S."/>
            <person name="Li G."/>
            <person name="Viehrig K."/>
            <person name="Ye F."/>
            <person name="Su P."/>
            <person name="Kiefer A.F."/>
            <person name="Nichols A."/>
            <person name="Cepeda A.J."/>
            <person name="Yan W."/>
            <person name="Fan B."/>
            <person name="Jiang Y."/>
            <person name="Adhikari A."/>
            <person name="Zheng C.-J."/>
            <person name="Schuster L."/>
            <person name="Cowan T.M."/>
            <person name="Smanski M.J."/>
            <person name="Chevrette M.G."/>
            <person name="De Carvalho L.P.S."/>
            <person name="Shen B."/>
        </authorList>
    </citation>
    <scope>NUCLEOTIDE SEQUENCE [LARGE SCALE GENOMIC DNA]</scope>
    <source>
        <strain evidence="1 2">NPDC019377</strain>
    </source>
</reference>
<comment type="caution">
    <text evidence="1">The sequence shown here is derived from an EMBL/GenBank/DDBJ whole genome shotgun (WGS) entry which is preliminary data.</text>
</comment>
<sequence length="157" mass="16940">MTAPKKTTRTATKNTATVAFSAEERDAMKEHAQELKTAARRGSRATKADGEADVLAKIAEMSEDDRALAERIHALVKASAPALSPKLWYGMPAYAKDGKVVCFFQSAAKFKARYATLGFNDSAKLDDGTLWPTAFALTKLTPADENRIGELLAKSSS</sequence>
<dbReference type="EMBL" id="JBIRYL010000001">
    <property type="protein sequence ID" value="MFI2229571.1"/>
    <property type="molecule type" value="Genomic_DNA"/>
</dbReference>
<evidence type="ECO:0000313" key="2">
    <source>
        <dbReference type="Proteomes" id="UP001611494"/>
    </source>
</evidence>
<proteinExistence type="predicted"/>